<dbReference type="Pfam" id="PF00583">
    <property type="entry name" value="Acetyltransf_1"/>
    <property type="match status" value="1"/>
</dbReference>
<accession>A0ABP9R6T8</accession>
<keyword evidence="1" id="KW-0067">ATP-binding</keyword>
<dbReference type="InterPro" id="IPR016181">
    <property type="entry name" value="Acyl_CoA_acyltransferase"/>
</dbReference>
<feature type="region of interest" description="Disordered" evidence="2">
    <location>
        <begin position="668"/>
        <end position="690"/>
    </location>
</feature>
<comment type="caution">
    <text evidence="5">The sequence shown here is derived from an EMBL/GenBank/DDBJ whole genome shotgun (WGS) entry which is preliminary data.</text>
</comment>
<evidence type="ECO:0000313" key="6">
    <source>
        <dbReference type="Proteomes" id="UP001428817"/>
    </source>
</evidence>
<dbReference type="InterPro" id="IPR032875">
    <property type="entry name" value="Succ_CoA_lig_flav_dom"/>
</dbReference>
<evidence type="ECO:0000313" key="5">
    <source>
        <dbReference type="EMBL" id="GAA5172070.1"/>
    </source>
</evidence>
<dbReference type="SUPFAM" id="SSF52210">
    <property type="entry name" value="Succinyl-CoA synthetase domains"/>
    <property type="match status" value="2"/>
</dbReference>
<protein>
    <submittedName>
        <fullName evidence="5">Bifunctional GNAT family N-acetyltransferase/acetate--CoA ligase family protein</fullName>
    </submittedName>
</protein>
<dbReference type="Gene3D" id="3.40.50.261">
    <property type="entry name" value="Succinyl-CoA synthetase domains"/>
    <property type="match status" value="2"/>
</dbReference>
<dbReference type="InterPro" id="IPR003781">
    <property type="entry name" value="CoA-bd"/>
</dbReference>
<evidence type="ECO:0000259" key="4">
    <source>
        <dbReference type="PROSITE" id="PS51186"/>
    </source>
</evidence>
<dbReference type="EMBL" id="BAABJP010000051">
    <property type="protein sequence ID" value="GAA5172070.1"/>
    <property type="molecule type" value="Genomic_DNA"/>
</dbReference>
<evidence type="ECO:0000256" key="1">
    <source>
        <dbReference type="PROSITE-ProRule" id="PRU00409"/>
    </source>
</evidence>
<name>A0ABP9R6T8_9PSEU</name>
<evidence type="ECO:0000256" key="2">
    <source>
        <dbReference type="SAM" id="MobiDB-lite"/>
    </source>
</evidence>
<dbReference type="RefSeq" id="WP_185065118.1">
    <property type="nucleotide sequence ID" value="NZ_BAABJP010000051.1"/>
</dbReference>
<dbReference type="Pfam" id="PF13607">
    <property type="entry name" value="Succ_CoA_lig"/>
    <property type="match status" value="1"/>
</dbReference>
<dbReference type="Gene3D" id="3.40.630.30">
    <property type="match status" value="1"/>
</dbReference>
<feature type="domain" description="N-acetyltransferase" evidence="4">
    <location>
        <begin position="29"/>
        <end position="185"/>
    </location>
</feature>
<feature type="compositionally biased region" description="Low complexity" evidence="2">
    <location>
        <begin position="676"/>
        <end position="690"/>
    </location>
</feature>
<dbReference type="InterPro" id="IPR013815">
    <property type="entry name" value="ATP_grasp_subdomain_1"/>
</dbReference>
<dbReference type="CDD" id="cd04301">
    <property type="entry name" value="NAT_SF"/>
    <property type="match status" value="1"/>
</dbReference>
<reference evidence="6" key="1">
    <citation type="journal article" date="2019" name="Int. J. Syst. Evol. Microbiol.">
        <title>The Global Catalogue of Microorganisms (GCM) 10K type strain sequencing project: providing services to taxonomists for standard genome sequencing and annotation.</title>
        <authorList>
            <consortium name="The Broad Institute Genomics Platform"/>
            <consortium name="The Broad Institute Genome Sequencing Center for Infectious Disease"/>
            <person name="Wu L."/>
            <person name="Ma J."/>
        </authorList>
    </citation>
    <scope>NUCLEOTIDE SEQUENCE [LARGE SCALE GENOMIC DNA]</scope>
    <source>
        <strain evidence="6">JCM 18303</strain>
    </source>
</reference>
<keyword evidence="6" id="KW-1185">Reference proteome</keyword>
<dbReference type="PANTHER" id="PTHR42793">
    <property type="entry name" value="COA BINDING DOMAIN CONTAINING PROTEIN"/>
    <property type="match status" value="1"/>
</dbReference>
<sequence>MAGSSVQASEAGYPRHWEADVVASDGGVVHLRPILPGDANALVEFHGRLSVRTRYLRYFGPYPRIPPADLERFTVLDHRDRVAFVGWLGEEIIAVGRYVRLDGPGAPEVASAEVAFVVRDDHQGRGLGSILLEHLAAAGREVGLRRFTAEVLAENHQMVRVFLDAGYQVRREFAEGVLHLEFDIDPTERSLAVRDAREQAAEARSVHNVLHPGSVAVIGASTDPAKIGHAVLANLLRANFTGPVFPVNPNARSVRGVRAYASVTEIPDEVDLAVVAIPATGLDEVMDSCLAKGVKALVVLSSGFADAGPGGVPAQRTLVESARGHGMRVIGPNALGVVNTKPEIRLNATLAPDPPGRGRVGFFCQSGALGITILAGLRARGLGLSTFVSAGNRADLSGNDLLQYWQTDPDTDVVLLYLETFGNPRKFARLARRLAREKPVVAVKSGRFAAELPSFGGGRPPADEASVQALFEQAGVIRVQTLPQLFDTAQLLAYQPLPAGPRVAVVGNSSALGVLVTDALLDEGLTPAGAPVDVGTSATPERFAEAVAGALGHPGCDALVAVFVPPVATPGLDYARALRAAVADSAKPVVTTFLAVEGVPAELAVAGPDGQPVAGSVPSYPSPERAVASLARVLRYARWRATPVGDYVRPEGVNRERAVALVDRLDRERAAEPADDSSPPGAARASSGAARASSGVARASAGAAGVGDEDVPEDAFALDDGAALGLLGCYGIEVTAFRTVDSAESALAAAEELGYPVTLKGLGERWHGPELIGIRLDLGSPDTVAGAYHDLAEITGARELIIQRMAPKGPSCVLEVVDDPSFGSLLSFGLAGIATELLGDRAHHVIPLTRQDAAALIRAPKAAPLLTGYGGTPPVDLAALEDLALRVSCLAEDLPEVRSARLRLLAAPGTVSVTGARIVLGPPPAPGTHDGGPRRIG</sequence>
<dbReference type="Gene3D" id="3.30.470.20">
    <property type="entry name" value="ATP-grasp fold, B domain"/>
    <property type="match status" value="1"/>
</dbReference>
<dbReference type="GO" id="GO:0016874">
    <property type="term" value="F:ligase activity"/>
    <property type="evidence" value="ECO:0007669"/>
    <property type="project" value="UniProtKB-KW"/>
</dbReference>
<dbReference type="Gene3D" id="3.30.1490.20">
    <property type="entry name" value="ATP-grasp fold, A domain"/>
    <property type="match status" value="1"/>
</dbReference>
<organism evidence="5 6">
    <name type="scientific">Pseudonocardia eucalypti</name>
    <dbReference type="NCBI Taxonomy" id="648755"/>
    <lineage>
        <taxon>Bacteria</taxon>
        <taxon>Bacillati</taxon>
        <taxon>Actinomycetota</taxon>
        <taxon>Actinomycetes</taxon>
        <taxon>Pseudonocardiales</taxon>
        <taxon>Pseudonocardiaceae</taxon>
        <taxon>Pseudonocardia</taxon>
    </lineage>
</organism>
<dbReference type="InterPro" id="IPR011761">
    <property type="entry name" value="ATP-grasp"/>
</dbReference>
<dbReference type="Gene3D" id="3.40.50.720">
    <property type="entry name" value="NAD(P)-binding Rossmann-like Domain"/>
    <property type="match status" value="1"/>
</dbReference>
<dbReference type="InterPro" id="IPR016102">
    <property type="entry name" value="Succinyl-CoA_synth-like"/>
</dbReference>
<dbReference type="SUPFAM" id="SSF56059">
    <property type="entry name" value="Glutathione synthetase ATP-binding domain-like"/>
    <property type="match status" value="1"/>
</dbReference>
<dbReference type="InterPro" id="IPR036291">
    <property type="entry name" value="NAD(P)-bd_dom_sf"/>
</dbReference>
<gene>
    <name evidence="5" type="ORF">GCM10023321_71430</name>
</gene>
<dbReference type="Pfam" id="PF13380">
    <property type="entry name" value="CoA_binding_2"/>
    <property type="match status" value="1"/>
</dbReference>
<dbReference type="PROSITE" id="PS51186">
    <property type="entry name" value="GNAT"/>
    <property type="match status" value="1"/>
</dbReference>
<dbReference type="SUPFAM" id="SSF55729">
    <property type="entry name" value="Acyl-CoA N-acyltransferases (Nat)"/>
    <property type="match status" value="1"/>
</dbReference>
<dbReference type="Pfam" id="PF13549">
    <property type="entry name" value="ATP-grasp_5"/>
    <property type="match status" value="1"/>
</dbReference>
<dbReference type="PANTHER" id="PTHR42793:SF1">
    <property type="entry name" value="PEPTIDYL-LYSINE N-ACETYLTRANSFERASE PATZ"/>
    <property type="match status" value="1"/>
</dbReference>
<dbReference type="SMART" id="SM00881">
    <property type="entry name" value="CoA_binding"/>
    <property type="match status" value="1"/>
</dbReference>
<feature type="domain" description="ATP-grasp" evidence="3">
    <location>
        <begin position="724"/>
        <end position="760"/>
    </location>
</feature>
<proteinExistence type="predicted"/>
<evidence type="ECO:0000259" key="3">
    <source>
        <dbReference type="PROSITE" id="PS50975"/>
    </source>
</evidence>
<dbReference type="SUPFAM" id="SSF51735">
    <property type="entry name" value="NAD(P)-binding Rossmann-fold domains"/>
    <property type="match status" value="1"/>
</dbReference>
<dbReference type="Proteomes" id="UP001428817">
    <property type="component" value="Unassembled WGS sequence"/>
</dbReference>
<keyword evidence="1" id="KW-0547">Nucleotide-binding</keyword>
<dbReference type="PROSITE" id="PS50975">
    <property type="entry name" value="ATP_GRASP"/>
    <property type="match status" value="1"/>
</dbReference>
<dbReference type="InterPro" id="IPR000182">
    <property type="entry name" value="GNAT_dom"/>
</dbReference>
<keyword evidence="5" id="KW-0436">Ligase</keyword>